<organism evidence="10 11">
    <name type="scientific">Halodurantibacterium flavum</name>
    <dbReference type="NCBI Taxonomy" id="1382802"/>
    <lineage>
        <taxon>Bacteria</taxon>
        <taxon>Pseudomonadati</taxon>
        <taxon>Pseudomonadota</taxon>
        <taxon>Alphaproteobacteria</taxon>
        <taxon>Rhodobacterales</taxon>
        <taxon>Paracoccaceae</taxon>
        <taxon>Halodurantibacterium</taxon>
    </lineage>
</organism>
<comment type="similarity">
    <text evidence="8">Belongs to the glycosyltransferase group 1 family.</text>
</comment>
<protein>
    <recommendedName>
        <fullName evidence="4 8">3-deoxy-D-manno-octulosonic acid transferase</fullName>
        <shortName evidence="8">Kdo transferase</shortName>
        <ecNumber evidence="3 8">2.4.99.12</ecNumber>
    </recommendedName>
    <alternativeName>
        <fullName evidence="6 8">Lipid IV(A) 3-deoxy-D-manno-octulosonic acid transferase</fullName>
    </alternativeName>
</protein>
<evidence type="ECO:0000256" key="3">
    <source>
        <dbReference type="ARBA" id="ARBA00012621"/>
    </source>
</evidence>
<evidence type="ECO:0000256" key="1">
    <source>
        <dbReference type="ARBA" id="ARBA00003394"/>
    </source>
</evidence>
<comment type="pathway">
    <text evidence="2 8">Bacterial outer membrane biogenesis; LPS core biosynthesis.</text>
</comment>
<evidence type="ECO:0000256" key="2">
    <source>
        <dbReference type="ARBA" id="ARBA00004713"/>
    </source>
</evidence>
<comment type="function">
    <text evidence="1 8">Involved in lipopolysaccharide (LPS) biosynthesis. Catalyzes the transfer of 3-deoxy-D-manno-octulosonate (Kdo) residue(s) from CMP-Kdo to lipid IV(A), the tetraacyldisaccharide-1,4'-bisphosphate precursor of lipid A.</text>
</comment>
<dbReference type="GO" id="GO:0016740">
    <property type="term" value="F:transferase activity"/>
    <property type="evidence" value="ECO:0007669"/>
    <property type="project" value="UniProtKB-KW"/>
</dbReference>
<evidence type="ECO:0000256" key="6">
    <source>
        <dbReference type="ARBA" id="ARBA00031445"/>
    </source>
</evidence>
<accession>A0ABW4S9Q2</accession>
<dbReference type="InterPro" id="IPR038107">
    <property type="entry name" value="Glycos_transf_N_sf"/>
</dbReference>
<keyword evidence="11" id="KW-1185">Reference proteome</keyword>
<keyword evidence="8" id="KW-1003">Cell membrane</keyword>
<reference evidence="11" key="1">
    <citation type="journal article" date="2019" name="Int. J. Syst. Evol. Microbiol.">
        <title>The Global Catalogue of Microorganisms (GCM) 10K type strain sequencing project: providing services to taxonomists for standard genome sequencing and annotation.</title>
        <authorList>
            <consortium name="The Broad Institute Genomics Platform"/>
            <consortium name="The Broad Institute Genome Sequencing Center for Infectious Disease"/>
            <person name="Wu L."/>
            <person name="Ma J."/>
        </authorList>
    </citation>
    <scope>NUCLEOTIDE SEQUENCE [LARGE SCALE GENOMIC DNA]</scope>
    <source>
        <strain evidence="11">CGMCC 4.7242</strain>
    </source>
</reference>
<sequence length="427" mass="45470">MAESGLLSLWLALSARVAPLARWHLQRRLARGKEDPARLREKMGEASLPRPPGTLVWIHAVGVGEVLALPALVEALRARRPGLSVLITSSSRTSAAALAPNLPQGAFHQFLPLDAEAFVARFLDHWRPDLSVWAERDVWPVMIEAVRERGIPLALINARMNAASFRAKGRARRLYPVLYSRFAFVSAQDEDTARHFRALGVDPARLNVTGTLKAGAAPLADQPQARVRLEGLLQGRRCWIAASTHPGDEAGVIAAQKDMLRHDPATILVIAPRDPARAAEVAGAARAAGLDTEIVAPGNRIGRAASVLVLSEIGQLGLWYRLADAAFVGGSFATTGGHNPYEPARLDCAVLHGPNVANFAGDYAAFHAADAARMVEDGAALATALRDPALAETRGRAAIVAARGRQAVEAEAERLLSLLPGPLNPGG</sequence>
<dbReference type="Pfam" id="PF04413">
    <property type="entry name" value="Glycos_transf_N"/>
    <property type="match status" value="1"/>
</dbReference>
<evidence type="ECO:0000256" key="4">
    <source>
        <dbReference type="ARBA" id="ARBA00019077"/>
    </source>
</evidence>
<dbReference type="PANTHER" id="PTHR42755:SF1">
    <property type="entry name" value="3-DEOXY-D-MANNO-OCTULOSONIC ACID TRANSFERASE, MITOCHONDRIAL-RELATED"/>
    <property type="match status" value="1"/>
</dbReference>
<feature type="domain" description="3-deoxy-D-manno-octulosonic-acid transferase N-terminal" evidence="9">
    <location>
        <begin position="38"/>
        <end position="214"/>
    </location>
</feature>
<dbReference type="EC" id="2.4.99.12" evidence="3 8"/>
<keyword evidence="8" id="KW-0472">Membrane</keyword>
<dbReference type="InterPro" id="IPR007507">
    <property type="entry name" value="Glycos_transf_N"/>
</dbReference>
<dbReference type="RefSeq" id="WP_390263501.1">
    <property type="nucleotide sequence ID" value="NZ_JBHUGH010000012.1"/>
</dbReference>
<dbReference type="Gene3D" id="3.40.50.2000">
    <property type="entry name" value="Glycogen Phosphorylase B"/>
    <property type="match status" value="1"/>
</dbReference>
<dbReference type="SUPFAM" id="SSF53756">
    <property type="entry name" value="UDP-Glycosyltransferase/glycogen phosphorylase"/>
    <property type="match status" value="1"/>
</dbReference>
<comment type="catalytic activity">
    <reaction evidence="7 8">
        <text>lipid IVA (E. coli) + CMP-3-deoxy-beta-D-manno-octulosonate = alpha-Kdo-(2-&gt;6)-lipid IVA (E. coli) + CMP + H(+)</text>
        <dbReference type="Rhea" id="RHEA:28066"/>
        <dbReference type="ChEBI" id="CHEBI:15378"/>
        <dbReference type="ChEBI" id="CHEBI:58603"/>
        <dbReference type="ChEBI" id="CHEBI:60364"/>
        <dbReference type="ChEBI" id="CHEBI:60377"/>
        <dbReference type="ChEBI" id="CHEBI:85987"/>
        <dbReference type="EC" id="2.4.99.12"/>
    </reaction>
</comment>
<dbReference type="Proteomes" id="UP001597353">
    <property type="component" value="Unassembled WGS sequence"/>
</dbReference>
<evidence type="ECO:0000256" key="8">
    <source>
        <dbReference type="RuleBase" id="RU365103"/>
    </source>
</evidence>
<name>A0ABW4S9Q2_9RHOB</name>
<dbReference type="Gene3D" id="3.40.50.11720">
    <property type="entry name" value="3-Deoxy-D-manno-octulosonic-acid transferase, N-terminal domain"/>
    <property type="match status" value="1"/>
</dbReference>
<evidence type="ECO:0000313" key="10">
    <source>
        <dbReference type="EMBL" id="MFD1913519.1"/>
    </source>
</evidence>
<keyword evidence="5 8" id="KW-0808">Transferase</keyword>
<evidence type="ECO:0000256" key="5">
    <source>
        <dbReference type="ARBA" id="ARBA00022679"/>
    </source>
</evidence>
<keyword evidence="8" id="KW-0448">Lipopolysaccharide biosynthesis</keyword>
<evidence type="ECO:0000256" key="7">
    <source>
        <dbReference type="ARBA" id="ARBA00049183"/>
    </source>
</evidence>
<dbReference type="InterPro" id="IPR039901">
    <property type="entry name" value="Kdotransferase"/>
</dbReference>
<evidence type="ECO:0000259" key="9">
    <source>
        <dbReference type="Pfam" id="PF04413"/>
    </source>
</evidence>
<dbReference type="PANTHER" id="PTHR42755">
    <property type="entry name" value="3-DEOXY-MANNO-OCTULOSONATE CYTIDYLYLTRANSFERASE"/>
    <property type="match status" value="1"/>
</dbReference>
<comment type="caution">
    <text evidence="10">The sequence shown here is derived from an EMBL/GenBank/DDBJ whole genome shotgun (WGS) entry which is preliminary data.</text>
</comment>
<proteinExistence type="inferred from homology"/>
<dbReference type="EMBL" id="JBHUGH010000012">
    <property type="protein sequence ID" value="MFD1913519.1"/>
    <property type="molecule type" value="Genomic_DNA"/>
</dbReference>
<comment type="subcellular location">
    <subcellularLocation>
        <location evidence="8">Cell membrane</location>
    </subcellularLocation>
</comment>
<evidence type="ECO:0000313" key="11">
    <source>
        <dbReference type="Proteomes" id="UP001597353"/>
    </source>
</evidence>
<gene>
    <name evidence="10" type="ORF">ACFSGJ_15000</name>
</gene>